<keyword evidence="12" id="KW-1185">Reference proteome</keyword>
<dbReference type="GO" id="GO:0006465">
    <property type="term" value="P:signal peptide processing"/>
    <property type="evidence" value="ECO:0007669"/>
    <property type="project" value="InterPro"/>
</dbReference>
<name>A0A7X2J1G8_9BACI</name>
<comment type="similarity">
    <text evidence="3 9">Belongs to the peptidase S26 family.</text>
</comment>
<comment type="caution">
    <text evidence="11">The sequence shown here is derived from an EMBL/GenBank/DDBJ whole genome shotgun (WGS) entry which is preliminary data.</text>
</comment>
<comment type="subcellular location">
    <subcellularLocation>
        <location evidence="2">Cell membrane</location>
        <topology evidence="2">Single-pass type II membrane protein</topology>
    </subcellularLocation>
    <subcellularLocation>
        <location evidence="9">Membrane</location>
        <topology evidence="9">Single-pass type II membrane protein</topology>
    </subcellularLocation>
</comment>
<dbReference type="InterPro" id="IPR019756">
    <property type="entry name" value="Pept_S26A_signal_pept_1_Ser-AS"/>
</dbReference>
<evidence type="ECO:0000256" key="5">
    <source>
        <dbReference type="ARBA" id="ARBA00022670"/>
    </source>
</evidence>
<dbReference type="InterPro" id="IPR019758">
    <property type="entry name" value="Pept_S26A_signal_pept_1_CS"/>
</dbReference>
<evidence type="ECO:0000313" key="12">
    <source>
        <dbReference type="Proteomes" id="UP000448867"/>
    </source>
</evidence>
<dbReference type="NCBIfam" id="TIGR02227">
    <property type="entry name" value="sigpep_I_bact"/>
    <property type="match status" value="1"/>
</dbReference>
<dbReference type="EMBL" id="WKKI01000037">
    <property type="protein sequence ID" value="MRX73529.1"/>
    <property type="molecule type" value="Genomic_DNA"/>
</dbReference>
<feature type="domain" description="Peptidase S26" evidence="10">
    <location>
        <begin position="4"/>
        <end position="167"/>
    </location>
</feature>
<dbReference type="InterPro" id="IPR019533">
    <property type="entry name" value="Peptidase_S26"/>
</dbReference>
<evidence type="ECO:0000256" key="8">
    <source>
        <dbReference type="RuleBase" id="RU003993"/>
    </source>
</evidence>
<dbReference type="PROSITE" id="PS00760">
    <property type="entry name" value="SPASE_I_2"/>
    <property type="match status" value="1"/>
</dbReference>
<organism evidence="11 12">
    <name type="scientific">Metabacillus lacus</name>
    <dbReference type="NCBI Taxonomy" id="1983721"/>
    <lineage>
        <taxon>Bacteria</taxon>
        <taxon>Bacillati</taxon>
        <taxon>Bacillota</taxon>
        <taxon>Bacilli</taxon>
        <taxon>Bacillales</taxon>
        <taxon>Bacillaceae</taxon>
        <taxon>Metabacillus</taxon>
    </lineage>
</organism>
<evidence type="ECO:0000256" key="7">
    <source>
        <dbReference type="PIRSR" id="PIRSR600223-1"/>
    </source>
</evidence>
<dbReference type="RefSeq" id="WP_154308989.1">
    <property type="nucleotide sequence ID" value="NZ_WKKI01000037.1"/>
</dbReference>
<reference evidence="11 12" key="1">
    <citation type="submission" date="2019-11" db="EMBL/GenBank/DDBJ databases">
        <title>Bacillus lacus genome.</title>
        <authorList>
            <person name="Allen C.J."/>
            <person name="Newman J.D."/>
        </authorList>
    </citation>
    <scope>NUCLEOTIDE SEQUENCE [LARGE SCALE GENOMIC DNA]</scope>
    <source>
        <strain evidence="11 12">KCTC 33946</strain>
    </source>
</reference>
<protein>
    <recommendedName>
        <fullName evidence="4 8">Signal peptidase I</fullName>
        <ecNumber evidence="4 8">3.4.21.89</ecNumber>
    </recommendedName>
</protein>
<keyword evidence="6 8" id="KW-0378">Hydrolase</keyword>
<dbReference type="PRINTS" id="PR00727">
    <property type="entry name" value="LEADERPTASE"/>
</dbReference>
<dbReference type="PANTHER" id="PTHR43390">
    <property type="entry name" value="SIGNAL PEPTIDASE I"/>
    <property type="match status" value="1"/>
</dbReference>
<comment type="catalytic activity">
    <reaction evidence="1 8">
        <text>Cleavage of hydrophobic, N-terminal signal or leader sequences from secreted and periplasmic proteins.</text>
        <dbReference type="EC" id="3.4.21.89"/>
    </reaction>
</comment>
<evidence type="ECO:0000256" key="1">
    <source>
        <dbReference type="ARBA" id="ARBA00000677"/>
    </source>
</evidence>
<dbReference type="InterPro" id="IPR000223">
    <property type="entry name" value="Pept_S26A_signal_pept_1"/>
</dbReference>
<evidence type="ECO:0000259" key="10">
    <source>
        <dbReference type="Pfam" id="PF10502"/>
    </source>
</evidence>
<dbReference type="EC" id="3.4.21.89" evidence="4 8"/>
<feature type="active site" evidence="7">
    <location>
        <position position="76"/>
    </location>
</feature>
<dbReference type="Pfam" id="PF10502">
    <property type="entry name" value="Peptidase_S26"/>
    <property type="match status" value="1"/>
</dbReference>
<dbReference type="InterPro" id="IPR019757">
    <property type="entry name" value="Pept_S26A_signal_pept_1_Lys-AS"/>
</dbReference>
<dbReference type="OrthoDB" id="9802919at2"/>
<keyword evidence="5 8" id="KW-0645">Protease</keyword>
<dbReference type="SUPFAM" id="SSF51306">
    <property type="entry name" value="LexA/Signal peptidase"/>
    <property type="match status" value="1"/>
</dbReference>
<dbReference type="GO" id="GO:0005886">
    <property type="term" value="C:plasma membrane"/>
    <property type="evidence" value="ECO:0007669"/>
    <property type="project" value="UniProtKB-SubCell"/>
</dbReference>
<gene>
    <name evidence="11" type="primary">lepB</name>
    <name evidence="11" type="ORF">GJU40_15400</name>
</gene>
<evidence type="ECO:0000256" key="3">
    <source>
        <dbReference type="ARBA" id="ARBA00009370"/>
    </source>
</evidence>
<dbReference type="InterPro" id="IPR036286">
    <property type="entry name" value="LexA/Signal_pep-like_sf"/>
</dbReference>
<evidence type="ECO:0000256" key="9">
    <source>
        <dbReference type="RuleBase" id="RU362042"/>
    </source>
</evidence>
<evidence type="ECO:0000256" key="4">
    <source>
        <dbReference type="ARBA" id="ARBA00013208"/>
    </source>
</evidence>
<sequence length="168" mass="19396">MRKRRWLMSAICGLVLILVGKSFIFTEYKVEGISMQPTLEEGRYLSINRLSHLFVPVKRFDVVVFLAPHTRENYVKRIIGLPGDSLEYKNDQLYVNGVLMNEPFLLQEKDKLPGSRMTGNFSLKDISHHRTIPKGHFFVAGDNRLYSRDSRHFGLVRSEDIVGRVSVK</sequence>
<proteinExistence type="inferred from homology"/>
<dbReference type="CDD" id="cd06530">
    <property type="entry name" value="S26_SPase_I"/>
    <property type="match status" value="1"/>
</dbReference>
<evidence type="ECO:0000313" key="11">
    <source>
        <dbReference type="EMBL" id="MRX73529.1"/>
    </source>
</evidence>
<dbReference type="Gene3D" id="2.10.109.10">
    <property type="entry name" value="Umud Fragment, subunit A"/>
    <property type="match status" value="1"/>
</dbReference>
<evidence type="ECO:0000256" key="2">
    <source>
        <dbReference type="ARBA" id="ARBA00004401"/>
    </source>
</evidence>
<dbReference type="PROSITE" id="PS00501">
    <property type="entry name" value="SPASE_I_1"/>
    <property type="match status" value="1"/>
</dbReference>
<dbReference type="GO" id="GO:0009003">
    <property type="term" value="F:signal peptidase activity"/>
    <property type="evidence" value="ECO:0007669"/>
    <property type="project" value="UniProtKB-EC"/>
</dbReference>
<dbReference type="PROSITE" id="PS00761">
    <property type="entry name" value="SPASE_I_3"/>
    <property type="match status" value="1"/>
</dbReference>
<dbReference type="AlphaFoldDB" id="A0A7X2J1G8"/>
<dbReference type="Proteomes" id="UP000448867">
    <property type="component" value="Unassembled WGS sequence"/>
</dbReference>
<evidence type="ECO:0000256" key="6">
    <source>
        <dbReference type="ARBA" id="ARBA00022801"/>
    </source>
</evidence>
<dbReference type="PANTHER" id="PTHR43390:SF1">
    <property type="entry name" value="CHLOROPLAST PROCESSING PEPTIDASE"/>
    <property type="match status" value="1"/>
</dbReference>
<feature type="active site" evidence="7">
    <location>
        <position position="34"/>
    </location>
</feature>
<accession>A0A7X2J1G8</accession>
<dbReference type="GO" id="GO:0004252">
    <property type="term" value="F:serine-type endopeptidase activity"/>
    <property type="evidence" value="ECO:0007669"/>
    <property type="project" value="InterPro"/>
</dbReference>